<protein>
    <submittedName>
        <fullName evidence="1">Uncharacterized protein</fullName>
    </submittedName>
</protein>
<dbReference type="AlphaFoldDB" id="H2ERS8"/>
<evidence type="ECO:0000313" key="1">
    <source>
        <dbReference type="EMBL" id="AEY78095.1"/>
    </source>
</evidence>
<name>H2ERS8_ALIFS</name>
<reference evidence="1" key="1">
    <citation type="submission" date="2011-11" db="EMBL/GenBank/DDBJ databases">
        <authorList>
            <person name="Summers A.O."/>
            <person name="Wireman J."/>
            <person name="Williams L.E."/>
        </authorList>
    </citation>
    <scope>NUCLEOTIDE SEQUENCE</scope>
    <source>
        <strain evidence="1">CG103</strain>
        <plasmid evidence="1">pCG103-32</plasmid>
    </source>
</reference>
<sequence>MQSGAMASAKSTNSVLIAVTFIGFLLDLVVAVSVAFGRSAQS</sequence>
<dbReference type="EMBL" id="JQ031550">
    <property type="protein sequence ID" value="AEY78095.1"/>
    <property type="molecule type" value="Genomic_DNA"/>
</dbReference>
<keyword evidence="1" id="KW-0614">Plasmid</keyword>
<proteinExistence type="predicted"/>
<geneLocation type="plasmid" evidence="1">
    <name>pCG103-32</name>
</geneLocation>
<organism evidence="1">
    <name type="scientific">Aliivibrio fischeri</name>
    <name type="common">Vibrio fischeri</name>
    <dbReference type="NCBI Taxonomy" id="668"/>
    <lineage>
        <taxon>Bacteria</taxon>
        <taxon>Pseudomonadati</taxon>
        <taxon>Pseudomonadota</taxon>
        <taxon>Gammaproteobacteria</taxon>
        <taxon>Vibrionales</taxon>
        <taxon>Vibrionaceae</taxon>
        <taxon>Aliivibrio</taxon>
    </lineage>
</organism>
<accession>H2ERS8</accession>